<evidence type="ECO:0000313" key="5">
    <source>
        <dbReference type="EMBL" id="CAL1128845.1"/>
    </source>
</evidence>
<dbReference type="OrthoDB" id="408631at2759"/>
<accession>A0A9P1FI47</accession>
<reference evidence="4" key="1">
    <citation type="submission" date="2022-10" db="EMBL/GenBank/DDBJ databases">
        <authorList>
            <person name="Chen Y."/>
            <person name="Dougan E. K."/>
            <person name="Chan C."/>
            <person name="Rhodes N."/>
            <person name="Thang M."/>
        </authorList>
    </citation>
    <scope>NUCLEOTIDE SEQUENCE</scope>
</reference>
<sequence>MYQWAISAWWIFRLTSALAIGRGYAEQRPRVTLPSGATVIGWNLTTPDGDVLAYTNLRYAITLSRFGAPLVYTAAPSEVIDGTVRNEPCIQKGGVKGVYGVEDCLTLAVFVPPGPSLRKRPVLVFVHGGFLISGEIPMGDLNYIGLQADAVVVAINYRLNVFGFLQPPEPEIVPANRGLRDQIAALQWIQQNIGSFSGDASKVTLWGQSAGGRSVVALYQSPMAVGLFHRAIAMSPGYVPGMFQSNLSMVKETLGVRCMQATGCTTLRCLEDMDAFQLAKKCMFYLEAADFVNVPNVYFSGYDGEVLLEPVRQPLCALSSVPNGHIPIILGAMAHEFRAFTLDTPATGYLERFFQDSLPPTWREQQRSCLRSTSTNLFEGAQCPSNVKICSRLKDVRLVQEATQVYSLGLEFAGRGPGPRYRYLMDTDALGGWCGACHGGDLDLVMGRSDVDSSFPKDELQSFRALFTGYLASFVKSGIPIAPIAPTVLKQLANLPEDEGSKDQGSPLKLLDVNPASLGDFLETFGKGGDAWVELEAPWRSQQRTDVALLTPPRREGRGLETAVGLSSQNFDPTNWVPVMLCDASNANLLRDKSCGDESAALGSQASVGMAVHLPSAVPRLKRQRRQALVSSQISQPGISSLKGVLPQSQPQPSIQIVVDDDPSQPGPGPMNLVDMGLSQALWLPEDIKTQDKIWLWSQSVPPTADSISCTQLPRRYHIVSQTPPKVQRSEAVVGAPEASVLAQHQAFPEESFGAAQGRDAESHMDLNLATSPLVLRQQRVPETLEDCEPDENLEEEMPFSLDLGLSQPSQDLAIQSQVSVHKAEAMPLQSQVDERSESAKDAEATKACSQANAGIQNAGSQPALETSQHPTSTPHGSSPEQAAASPMPPVCQSAAIFELAKDAEVAARPEAAGTVDVSECFGQPATASPNLVQAEAMPLQSQVDERSESAKEQPAASIQDQLHTIELQTRRHTEGFLTGLILCLVNNT</sequence>
<feature type="compositionally biased region" description="Basic and acidic residues" evidence="1">
    <location>
        <begin position="833"/>
        <end position="845"/>
    </location>
</feature>
<evidence type="ECO:0000313" key="7">
    <source>
        <dbReference type="Proteomes" id="UP001152797"/>
    </source>
</evidence>
<dbReference type="InterPro" id="IPR029058">
    <property type="entry name" value="AB_hydrolase_fold"/>
</dbReference>
<proteinExistence type="predicted"/>
<dbReference type="EMBL" id="CAMXCT020000205">
    <property type="protein sequence ID" value="CAL1128845.1"/>
    <property type="molecule type" value="Genomic_DNA"/>
</dbReference>
<evidence type="ECO:0000313" key="6">
    <source>
        <dbReference type="EMBL" id="CAL4762782.1"/>
    </source>
</evidence>
<keyword evidence="2" id="KW-0732">Signal</keyword>
<evidence type="ECO:0000313" key="4">
    <source>
        <dbReference type="EMBL" id="CAI3975470.1"/>
    </source>
</evidence>
<dbReference type="Gene3D" id="3.40.50.1820">
    <property type="entry name" value="alpha/beta hydrolase"/>
    <property type="match status" value="1"/>
</dbReference>
<dbReference type="InterPro" id="IPR050309">
    <property type="entry name" value="Type-B_Carboxylest/Lipase"/>
</dbReference>
<name>A0A9P1FI47_9DINO</name>
<dbReference type="SUPFAM" id="SSF53474">
    <property type="entry name" value="alpha/beta-Hydrolases"/>
    <property type="match status" value="1"/>
</dbReference>
<feature type="signal peptide" evidence="2">
    <location>
        <begin position="1"/>
        <end position="19"/>
    </location>
</feature>
<comment type="caution">
    <text evidence="4">The sequence shown here is derived from an EMBL/GenBank/DDBJ whole genome shotgun (WGS) entry which is preliminary data.</text>
</comment>
<dbReference type="Pfam" id="PF00135">
    <property type="entry name" value="COesterase"/>
    <property type="match status" value="1"/>
</dbReference>
<organism evidence="4">
    <name type="scientific">Cladocopium goreaui</name>
    <dbReference type="NCBI Taxonomy" id="2562237"/>
    <lineage>
        <taxon>Eukaryota</taxon>
        <taxon>Sar</taxon>
        <taxon>Alveolata</taxon>
        <taxon>Dinophyceae</taxon>
        <taxon>Suessiales</taxon>
        <taxon>Symbiodiniaceae</taxon>
        <taxon>Cladocopium</taxon>
    </lineage>
</organism>
<keyword evidence="7" id="KW-1185">Reference proteome</keyword>
<dbReference type="Proteomes" id="UP001152797">
    <property type="component" value="Unassembled WGS sequence"/>
</dbReference>
<reference evidence="5" key="2">
    <citation type="submission" date="2024-04" db="EMBL/GenBank/DDBJ databases">
        <authorList>
            <person name="Chen Y."/>
            <person name="Shah S."/>
            <person name="Dougan E. K."/>
            <person name="Thang M."/>
            <person name="Chan C."/>
        </authorList>
    </citation>
    <scope>NUCLEOTIDE SEQUENCE [LARGE SCALE GENOMIC DNA]</scope>
</reference>
<feature type="domain" description="Carboxylesterase type B" evidence="3">
    <location>
        <begin position="29"/>
        <end position="482"/>
    </location>
</feature>
<evidence type="ECO:0000256" key="1">
    <source>
        <dbReference type="SAM" id="MobiDB-lite"/>
    </source>
</evidence>
<feature type="chain" id="PRO_5043271880" evidence="2">
    <location>
        <begin position="20"/>
        <end position="989"/>
    </location>
</feature>
<dbReference type="AlphaFoldDB" id="A0A9P1FI47"/>
<protein>
    <submittedName>
        <fullName evidence="6">Carboxylesterase 3A (ES-male) (Live r carboxylesterase 31) (Esterase-31)</fullName>
    </submittedName>
</protein>
<feature type="region of interest" description="Disordered" evidence="1">
    <location>
        <begin position="826"/>
        <end position="889"/>
    </location>
</feature>
<dbReference type="InterPro" id="IPR002018">
    <property type="entry name" value="CarbesteraseB"/>
</dbReference>
<feature type="compositionally biased region" description="Polar residues" evidence="1">
    <location>
        <begin position="848"/>
        <end position="881"/>
    </location>
</feature>
<evidence type="ECO:0000256" key="2">
    <source>
        <dbReference type="SAM" id="SignalP"/>
    </source>
</evidence>
<dbReference type="EMBL" id="CAMXCT010000205">
    <property type="protein sequence ID" value="CAI3975470.1"/>
    <property type="molecule type" value="Genomic_DNA"/>
</dbReference>
<gene>
    <name evidence="4" type="ORF">C1SCF055_LOCUS3779</name>
</gene>
<evidence type="ECO:0000259" key="3">
    <source>
        <dbReference type="Pfam" id="PF00135"/>
    </source>
</evidence>
<dbReference type="EMBL" id="CAMXCT030000205">
    <property type="protein sequence ID" value="CAL4762782.1"/>
    <property type="molecule type" value="Genomic_DNA"/>
</dbReference>
<dbReference type="PANTHER" id="PTHR11559">
    <property type="entry name" value="CARBOXYLESTERASE"/>
    <property type="match status" value="1"/>
</dbReference>